<dbReference type="OrthoDB" id="10138at10239"/>
<dbReference type="InterPro" id="IPR008563">
    <property type="entry name" value="AcMNPV_AC81"/>
</dbReference>
<dbReference type="EMBL" id="KP752043">
    <property type="protein sequence ID" value="AKC91691.1"/>
    <property type="molecule type" value="Genomic_DNA"/>
</dbReference>
<dbReference type="Proteomes" id="UP000201190">
    <property type="component" value="Segment"/>
</dbReference>
<name>A0A0E3Z613_9ABAC</name>
<evidence type="ECO:0000256" key="1">
    <source>
        <dbReference type="SAM" id="MobiDB-lite"/>
    </source>
</evidence>
<feature type="transmembrane region" description="Helical" evidence="2">
    <location>
        <begin position="378"/>
        <end position="411"/>
    </location>
</feature>
<protein>
    <submittedName>
        <fullName evidence="3">Ac81</fullName>
    </submittedName>
</protein>
<evidence type="ECO:0000313" key="3">
    <source>
        <dbReference type="EMBL" id="AKC91691.1"/>
    </source>
</evidence>
<organism evidence="3 4">
    <name type="scientific">Lambdina fiscellaria nucleopolyhedrovirus</name>
    <dbReference type="NCBI Taxonomy" id="1642929"/>
    <lineage>
        <taxon>Viruses</taxon>
        <taxon>Viruses incertae sedis</taxon>
        <taxon>Naldaviricetes</taxon>
        <taxon>Lefavirales</taxon>
        <taxon>Baculoviridae</taxon>
        <taxon>Alphabaculovirus</taxon>
        <taxon>Alphabaculovirus lafiscellariae</taxon>
    </lineage>
</organism>
<feature type="compositionally biased region" description="Polar residues" evidence="1">
    <location>
        <begin position="25"/>
        <end position="35"/>
    </location>
</feature>
<feature type="compositionally biased region" description="Polar residues" evidence="1">
    <location>
        <begin position="134"/>
        <end position="143"/>
    </location>
</feature>
<reference evidence="3 4" key="1">
    <citation type="journal article" date="2015" name="Genome Announc.">
        <title>Genome Sequence of an Alphabaculovirus Isolated from the Oak Looper, Lambdina fiscellaria, Contains a Putative 2-Kilobase-Pair Transposable Element Encoding a Transposase and a FLYWCH Domain-Containing Protein.</title>
        <authorList>
            <person name="Rohrmann G.F."/>
            <person name="Erlandson M.A."/>
            <person name="Theilmann D.A."/>
        </authorList>
    </citation>
    <scope>NUCLEOTIDE SEQUENCE [LARGE SCALE GENOMIC DNA]</scope>
    <source>
        <strain evidence="3">GR15</strain>
    </source>
</reference>
<keyword evidence="2" id="KW-0812">Transmembrane</keyword>
<keyword evidence="2" id="KW-0472">Membrane</keyword>
<feature type="compositionally biased region" description="Basic and acidic residues" evidence="1">
    <location>
        <begin position="14"/>
        <end position="24"/>
    </location>
</feature>
<keyword evidence="4" id="KW-1185">Reference proteome</keyword>
<feature type="compositionally biased region" description="Low complexity" evidence="1">
    <location>
        <begin position="144"/>
        <end position="188"/>
    </location>
</feature>
<feature type="region of interest" description="Disordered" evidence="1">
    <location>
        <begin position="1"/>
        <end position="35"/>
    </location>
</feature>
<feature type="region of interest" description="Disordered" evidence="1">
    <location>
        <begin position="131"/>
        <end position="213"/>
    </location>
</feature>
<keyword evidence="2" id="KW-1133">Transmembrane helix</keyword>
<dbReference type="RefSeq" id="YP_009133273.1">
    <property type="nucleotide sequence ID" value="NC_026922.1"/>
</dbReference>
<dbReference type="GeneID" id="24170894"/>
<dbReference type="KEGG" id="vg:24170894"/>
<sequence length="482" mass="53821">MKPNVLQRRQATRKKGEFSKENLVNDRNPNATLNSAPTSAELLTTAARPLETSNASTATTSLTTTSATMTTTSLKCITTTTTTTISTKSNDPLNLWTATAIPKLKKTNTMINTPTTTTLSNATMTPKKFLPKLKNSQSTNSDRTTLASTTLPTTTLPTTIKTSSTTIKTSSTTTTTSPTTTSPTTTTTMMMPRFHDSNETNQSKNKNFNFDNNLDDDNDDDNCDDGDGNAFFQCRIGNLSQKCFQRFRNKNMTTLNKIKYDSQLLLHYLYDGHVNADKTPNIVRVCKVKVTRSWGTLLTHYYADIALSTGYVFEFHPGSQPRTFQQVHSVGHLIMVIVLCDECCKRELCAFVEGENNFNVAFRNCESILCKRKSMQTVFVGMALTVIALNMFHFSWYYIFFVFFIIALLYVNNNYIISGPQVAFCQHQFNFQNLTRSSRSCNASASAVNKNERSTTKTNNVVVVDLFDESGHRIDGCFAPPR</sequence>
<evidence type="ECO:0000313" key="4">
    <source>
        <dbReference type="Proteomes" id="UP000201190"/>
    </source>
</evidence>
<evidence type="ECO:0000256" key="2">
    <source>
        <dbReference type="SAM" id="Phobius"/>
    </source>
</evidence>
<dbReference type="Pfam" id="PF05820">
    <property type="entry name" value="Ac81"/>
    <property type="match status" value="1"/>
</dbReference>
<accession>A0A0E3Z613</accession>
<proteinExistence type="predicted"/>